<evidence type="ECO:0000313" key="1">
    <source>
        <dbReference type="EMBL" id="OAO16396.1"/>
    </source>
</evidence>
<dbReference type="Proteomes" id="UP000078348">
    <property type="component" value="Unassembled WGS sequence"/>
</dbReference>
<evidence type="ECO:0000313" key="2">
    <source>
        <dbReference type="Proteomes" id="UP000078348"/>
    </source>
</evidence>
<gene>
    <name evidence="1" type="ORF">AV274_1869</name>
</gene>
<proteinExistence type="predicted"/>
<sequence length="69" mass="7836">IQTDGPILHCEKMVGFALQNRPGRNVFKVLLQFVTAPACLEAQRCIMVARNKDMEKRNRDVSDGCEDEE</sequence>
<accession>A0A196SJA4</accession>
<keyword evidence="2" id="KW-1185">Reference proteome</keyword>
<feature type="non-terminal residue" evidence="1">
    <location>
        <position position="1"/>
    </location>
</feature>
<dbReference type="EMBL" id="LXWW01000084">
    <property type="protein sequence ID" value="OAO16396.1"/>
    <property type="molecule type" value="Genomic_DNA"/>
</dbReference>
<name>A0A196SJA4_BLAHN</name>
<protein>
    <submittedName>
        <fullName evidence="1">Uncharacterized protein</fullName>
    </submittedName>
</protein>
<comment type="caution">
    <text evidence="1">The sequence shown here is derived from an EMBL/GenBank/DDBJ whole genome shotgun (WGS) entry which is preliminary data.</text>
</comment>
<organism evidence="1 2">
    <name type="scientific">Blastocystis sp. subtype 1 (strain ATCC 50177 / NandII)</name>
    <dbReference type="NCBI Taxonomy" id="478820"/>
    <lineage>
        <taxon>Eukaryota</taxon>
        <taxon>Sar</taxon>
        <taxon>Stramenopiles</taxon>
        <taxon>Bigyra</taxon>
        <taxon>Opalozoa</taxon>
        <taxon>Opalinata</taxon>
        <taxon>Blastocystidae</taxon>
        <taxon>Blastocystis</taxon>
    </lineage>
</organism>
<dbReference type="AlphaFoldDB" id="A0A196SJA4"/>
<reference evidence="1 2" key="1">
    <citation type="submission" date="2016-05" db="EMBL/GenBank/DDBJ databases">
        <title>Nuclear genome of Blastocystis sp. subtype 1 NandII.</title>
        <authorList>
            <person name="Gentekaki E."/>
            <person name="Curtis B."/>
            <person name="Stairs C."/>
            <person name="Eme L."/>
            <person name="Herman E."/>
            <person name="Klimes V."/>
            <person name="Arias M.C."/>
            <person name="Elias M."/>
            <person name="Hilliou F."/>
            <person name="Klute M."/>
            <person name="Malik S.-B."/>
            <person name="Pightling A."/>
            <person name="Rachubinski R."/>
            <person name="Salas D."/>
            <person name="Schlacht A."/>
            <person name="Suga H."/>
            <person name="Archibald J."/>
            <person name="Ball S.G."/>
            <person name="Clark G."/>
            <person name="Dacks J."/>
            <person name="Van Der Giezen M."/>
            <person name="Tsaousis A."/>
            <person name="Roger A."/>
        </authorList>
    </citation>
    <scope>NUCLEOTIDE SEQUENCE [LARGE SCALE GENOMIC DNA]</scope>
    <source>
        <strain evidence="2">ATCC 50177 / NandII</strain>
    </source>
</reference>